<sequence length="1263" mass="138807">MPFVKRHPWLSSFVLLSVVFISLLPIGLKYTAIHLLEKHSGQQATIADIDLNIFNGKLRIRNIQLQNGNHKTQVNEFSANILLRALFQERLLFSQIKLIGVTLPVEISEQNGQQQFRVAGFAIPQESSKEESDSGTLPFGLGVQQLALQDINIQLIQAEQQQLYQIRSLSLKELYSWDSDFARLKLNSTLNQKSINANLQVHLFTKAPKIIGTIKVRELNLQDLQEWVAQPIAGQLTADLTFTVEQQSNGFKLYQYSDINLANADIQMAEQRISAQKLTWQGDAHFFSGDVQALKVLGNLNGTQLALTQNGADGAKLNIQTDAKGAIDLIGQLNGVDARIQQKGLIALNNFNLQQSHTAPQASDLTVNYQQLSYQGSVDYAIAKPKLNLDGALALNKLRLEQQSQAQKEQQNRLLELPKIAYQGKIDYDLTAQKIALNGTLNSDTLQLTQTAKNGKQLQNSLELALAAMQLDGQQHITLGDDLQLKTQSNLTLKQLTFAQQDNSAETPIQRKFSSNINAKLNLQAKFAENQQSLQQTGTIQITNLAFKDKMMSLSTPAINWNGALDWQQTAALKLSVKGDLNSDNIEFTQQTPEQSLQLSQSLKAKLDLLLNNNAKQLSLQQNGTFTLDNLSLQQSGLNQQAKQIRYSGNLMLTQNHPLENQPQSGAQDIRLKGQLQLTKSHTELAESGIKINQNLSSDFTLASLINNDTLSIDYSGSGQIAALKFKSPQQSADLDTFTWQGQSKFSQAYKQTATAAELNGQFKLSAKRLNAGSPKMRDAMQLQQLNLPSLTLKSPQHFALRNLDLSGLTLQGINQQQTVPIATLRAITLTEGDIALAPELAIELGDLALVDLNGDLTLDKDYQLAQISALLNAFGIEKQAETPTETTPQDPAKTANPDSAPNAAEPRTLPKIALASFALQGNNQIQLSIANPNTSEDAPINKRLTIKTLRFGAFDSSKPEQASDFEFLASLDEFSEIRSSGKIAPLAAQLSMQAKTAIDGLALNDFSPLVQQAVGYQIDSGQLSATIDSTIGDNKIDVENSVKLYKFQLVSADKEKTEAFDKGFSMPLEVGLSLLRDKSDNIELKLPIKGDLDNPNFNIQDVISTALNGALGKATRTYLLLALQPFGAIALVGEMAFDQLAAVRLQPVDFEDSRFKLTDEMQQYLQKVSTLLQSKSDVQIKLCGGVNQSDRQAIAQASQTESQKKENKLPEITDDQLLSLATMRQTAIKRYLLEQGVSTNQIVICQPKISNETGSAKIQMGI</sequence>
<evidence type="ECO:0000313" key="3">
    <source>
        <dbReference type="Proteomes" id="UP000501726"/>
    </source>
</evidence>
<protein>
    <recommendedName>
        <fullName evidence="4">OmpA-like domain-containing protein</fullName>
    </recommendedName>
</protein>
<reference evidence="3" key="1">
    <citation type="submission" date="2019-11" db="EMBL/GenBank/DDBJ databases">
        <title>Isolation and characterization of two novel species in the genus Thiomicrorhabdus.</title>
        <authorList>
            <person name="Mochizuki J."/>
            <person name="Kojima H."/>
            <person name="Fukui M."/>
        </authorList>
    </citation>
    <scope>NUCLEOTIDE SEQUENCE [LARGE SCALE GENOMIC DNA]</scope>
    <source>
        <strain evidence="3">aks77</strain>
    </source>
</reference>
<feature type="region of interest" description="Disordered" evidence="1">
    <location>
        <begin position="881"/>
        <end position="906"/>
    </location>
</feature>
<dbReference type="InterPro" id="IPR036737">
    <property type="entry name" value="OmpA-like_sf"/>
</dbReference>
<keyword evidence="3" id="KW-1185">Reference proteome</keyword>
<evidence type="ECO:0000256" key="1">
    <source>
        <dbReference type="SAM" id="MobiDB-lite"/>
    </source>
</evidence>
<gene>
    <name evidence="2" type="ORF">THMIRHAS_01720</name>
</gene>
<dbReference type="EMBL" id="AP021889">
    <property type="protein sequence ID" value="BBP44799.1"/>
    <property type="molecule type" value="Genomic_DNA"/>
</dbReference>
<dbReference type="AlphaFoldDB" id="A0A6F8PRR3"/>
<evidence type="ECO:0008006" key="4">
    <source>
        <dbReference type="Google" id="ProtNLM"/>
    </source>
</evidence>
<dbReference type="InterPro" id="IPR008023">
    <property type="entry name" value="DUF748"/>
</dbReference>
<proteinExistence type="predicted"/>
<dbReference type="Pfam" id="PF05359">
    <property type="entry name" value="DUF748"/>
    <property type="match status" value="1"/>
</dbReference>
<dbReference type="Proteomes" id="UP000501726">
    <property type="component" value="Chromosome"/>
</dbReference>
<organism evidence="2 3">
    <name type="scientific">Thiosulfatimonas sediminis</name>
    <dbReference type="NCBI Taxonomy" id="2675054"/>
    <lineage>
        <taxon>Bacteria</taxon>
        <taxon>Pseudomonadati</taxon>
        <taxon>Pseudomonadota</taxon>
        <taxon>Gammaproteobacteria</taxon>
        <taxon>Thiotrichales</taxon>
        <taxon>Piscirickettsiaceae</taxon>
        <taxon>Thiosulfatimonas</taxon>
    </lineage>
</organism>
<name>A0A6F8PRR3_9GAMM</name>
<dbReference type="RefSeq" id="WP_173269428.1">
    <property type="nucleotide sequence ID" value="NZ_AP021889.1"/>
</dbReference>
<accession>A0A6F8PRR3</accession>
<dbReference type="KEGG" id="tse:THMIRHAS_01720"/>
<evidence type="ECO:0000313" key="2">
    <source>
        <dbReference type="EMBL" id="BBP44799.1"/>
    </source>
</evidence>
<dbReference type="Gene3D" id="3.30.1330.60">
    <property type="entry name" value="OmpA-like domain"/>
    <property type="match status" value="1"/>
</dbReference>